<gene>
    <name evidence="2" type="ORF">MACH08_31930</name>
</gene>
<sequence length="162" mass="18345">MSELHFEEDVILLDLDVEKNEQVLEKMGRNLVDLGYVKESFIPAIVEREKEFATGLPTTSVSVAIPHTDAKHVNRKTISVGVLKSPVDFVIMGDDRETTPVQVVFMLAMDEPHSQLTLLQDLMKLFQDESFLQQLIVEKDKRNAKQLIANKLNLYSFKGGES</sequence>
<dbReference type="Pfam" id="PF00359">
    <property type="entry name" value="PTS_EIIA_2"/>
    <property type="match status" value="1"/>
</dbReference>
<evidence type="ECO:0000259" key="1">
    <source>
        <dbReference type="PROSITE" id="PS51094"/>
    </source>
</evidence>
<feature type="domain" description="PTS EIIA type-2" evidence="1">
    <location>
        <begin position="4"/>
        <end position="151"/>
    </location>
</feature>
<dbReference type="InterPro" id="IPR051541">
    <property type="entry name" value="PTS_SugarTrans_NitroReg"/>
</dbReference>
<dbReference type="InterPro" id="IPR002178">
    <property type="entry name" value="PTS_EIIA_type-2_dom"/>
</dbReference>
<dbReference type="RefSeq" id="WP_069685474.1">
    <property type="nucleotide sequence ID" value="NZ_BSKO01000001.1"/>
</dbReference>
<reference evidence="2 3" key="1">
    <citation type="submission" date="2023-02" db="EMBL/GenBank/DDBJ databases">
        <title>Oceanobacillus kimchii IFOP_LL358 isolated form Alexandrium catenella lab strain.</title>
        <authorList>
            <person name="Gajardo G."/>
            <person name="Ueki S."/>
            <person name="Maruyama F."/>
        </authorList>
    </citation>
    <scope>NUCLEOTIDE SEQUENCE [LARGE SCALE GENOMIC DNA]</scope>
    <source>
        <strain evidence="2 3">IFOP_LL358</strain>
    </source>
</reference>
<organism evidence="2 3">
    <name type="scientific">Oceanobacillus kimchii</name>
    <dbReference type="NCBI Taxonomy" id="746691"/>
    <lineage>
        <taxon>Bacteria</taxon>
        <taxon>Bacillati</taxon>
        <taxon>Bacillota</taxon>
        <taxon>Bacilli</taxon>
        <taxon>Bacillales</taxon>
        <taxon>Bacillaceae</taxon>
        <taxon>Oceanobacillus</taxon>
    </lineage>
</organism>
<accession>A0ABQ5TNR6</accession>
<dbReference type="PANTHER" id="PTHR47738:SF3">
    <property type="entry name" value="PHOSPHOTRANSFERASE SYSTEM MANNITOL_FRUCTOSE-SPECIFIC IIA DOMAIN CONTAINING PROTEIN"/>
    <property type="match status" value="1"/>
</dbReference>
<dbReference type="Proteomes" id="UP001275436">
    <property type="component" value="Unassembled WGS sequence"/>
</dbReference>
<dbReference type="PANTHER" id="PTHR47738">
    <property type="entry name" value="PTS SYSTEM FRUCTOSE-LIKE EIIA COMPONENT-RELATED"/>
    <property type="match status" value="1"/>
</dbReference>
<comment type="caution">
    <text evidence="2">The sequence shown here is derived from an EMBL/GenBank/DDBJ whole genome shotgun (WGS) entry which is preliminary data.</text>
</comment>
<dbReference type="EMBL" id="BSKO01000001">
    <property type="protein sequence ID" value="GLO67409.1"/>
    <property type="molecule type" value="Genomic_DNA"/>
</dbReference>
<keyword evidence="3" id="KW-1185">Reference proteome</keyword>
<name>A0ABQ5TNR6_9BACI</name>
<dbReference type="Gene3D" id="3.40.930.10">
    <property type="entry name" value="Mannitol-specific EII, Chain A"/>
    <property type="match status" value="1"/>
</dbReference>
<dbReference type="SUPFAM" id="SSF55804">
    <property type="entry name" value="Phoshotransferase/anion transport protein"/>
    <property type="match status" value="1"/>
</dbReference>
<proteinExistence type="predicted"/>
<evidence type="ECO:0000313" key="3">
    <source>
        <dbReference type="Proteomes" id="UP001275436"/>
    </source>
</evidence>
<dbReference type="InterPro" id="IPR016152">
    <property type="entry name" value="PTrfase/Anion_transptr"/>
</dbReference>
<dbReference type="CDD" id="cd00211">
    <property type="entry name" value="PTS_IIA_fru"/>
    <property type="match status" value="1"/>
</dbReference>
<protein>
    <submittedName>
        <fullName evidence="2">PTS galactitol transporter subunit IIA</fullName>
    </submittedName>
</protein>
<evidence type="ECO:0000313" key="2">
    <source>
        <dbReference type="EMBL" id="GLO67409.1"/>
    </source>
</evidence>
<dbReference type="PROSITE" id="PS51094">
    <property type="entry name" value="PTS_EIIA_TYPE_2"/>
    <property type="match status" value="1"/>
</dbReference>